<dbReference type="AlphaFoldDB" id="A0A977KZB7"/>
<dbReference type="KEGG" id="wna:KA717_07750"/>
<accession>A0A977KZB7</accession>
<protein>
    <submittedName>
        <fullName evidence="1">Type II toxin-antitoxin system RelE/ParE family toxin</fullName>
    </submittedName>
</protein>
<organism evidence="1">
    <name type="scientific">Woronichinia naegeliana WA131</name>
    <dbReference type="NCBI Taxonomy" id="2824559"/>
    <lineage>
        <taxon>Bacteria</taxon>
        <taxon>Bacillati</taxon>
        <taxon>Cyanobacteriota</taxon>
        <taxon>Cyanophyceae</taxon>
        <taxon>Synechococcales</taxon>
        <taxon>Coelosphaeriaceae</taxon>
        <taxon>Woronichinia</taxon>
    </lineage>
</organism>
<name>A0A977KZB7_9CYAN</name>
<gene>
    <name evidence="1" type="ORF">KA717_07750</name>
</gene>
<dbReference type="EMBL" id="CP073041">
    <property type="protein sequence ID" value="UXE62628.1"/>
    <property type="molecule type" value="Genomic_DNA"/>
</dbReference>
<reference evidence="1" key="1">
    <citation type="submission" date="2021-04" db="EMBL/GenBank/DDBJ databases">
        <title>Genome sequence of Woronichinia naegeliana from Washington state freshwater lake bloom.</title>
        <authorList>
            <person name="Dreher T.W."/>
        </authorList>
    </citation>
    <scope>NUCLEOTIDE SEQUENCE</scope>
    <source>
        <strain evidence="1">WA131</strain>
    </source>
</reference>
<sequence length="122" mass="14178">MGENLRGDIFSVRFADEFEKELYRLSKKYRNIQRDVEPIIQQLEQGIILGDRLAGFGSEIYVYKLRVKNSNIQKGKNASYRLIYLLESETSILLLTIYSKAEKEDITAGDINSILSEYFIEE</sequence>
<proteinExistence type="predicted"/>
<evidence type="ECO:0000313" key="1">
    <source>
        <dbReference type="EMBL" id="UXE62628.1"/>
    </source>
</evidence>
<dbReference type="Proteomes" id="UP001065613">
    <property type="component" value="Chromosome"/>
</dbReference>